<dbReference type="InterPro" id="IPR011990">
    <property type="entry name" value="TPR-like_helical_dom_sf"/>
</dbReference>
<dbReference type="AlphaFoldDB" id="A0A6P6B5J3"/>
<organism evidence="4 5">
    <name type="scientific">Durio zibethinus</name>
    <name type="common">Durian</name>
    <dbReference type="NCBI Taxonomy" id="66656"/>
    <lineage>
        <taxon>Eukaryota</taxon>
        <taxon>Viridiplantae</taxon>
        <taxon>Streptophyta</taxon>
        <taxon>Embryophyta</taxon>
        <taxon>Tracheophyta</taxon>
        <taxon>Spermatophyta</taxon>
        <taxon>Magnoliopsida</taxon>
        <taxon>eudicotyledons</taxon>
        <taxon>Gunneridae</taxon>
        <taxon>Pentapetalae</taxon>
        <taxon>rosids</taxon>
        <taxon>malvids</taxon>
        <taxon>Malvales</taxon>
        <taxon>Malvaceae</taxon>
        <taxon>Helicteroideae</taxon>
        <taxon>Durio</taxon>
    </lineage>
</organism>
<sequence>MTKYSMEQEFGCGLMGGIFQRWNNRSRKSSVPTLPAKGMNKVLKEPVTDKSKKPSTNDSGRRRTSFVDSVFLDSANLAKPLPKQDQKPTRKSDLLPPRNSISNSHQRKDSRRPSDAARGSTSSSSGSSQARVSKDLTSEQKLLKESSGSYSKELAKVITTDQPQSNKSKALIRATSSNIMLVGHLGNLRQLGAGCALGNNNPRATIKPVDDLYQNFQEAHSTPKPPRKNSFSKLGGSVMGNIIRQHSDEFKHFHGPISRLDPDALKNMGNEAYKQGRFEEALTLYERAISLDSKQATYRCNKSAALLGLGRLMEAVIECKVAIQLDPTYCRAHHRLATIYLRLGDAEQALYHYKQAGNHADSNDIAEAQALNQRLKRCTDARKSNEWNTLLKETQCAITSGVDSAPEVYALQTEALLKLYRHQEAFTAYGKGPKFAIESCINFFGLTVSAYLLMIRALVCMVSGRLEDAMLAAQHSARIDPGNKEISLVVKRTRAVFSARLNGNLLFKASKFVEACTEYGEGLEHDPYNSVLLCNRAACRSKLGQFEKAIEDCTAALNVQPSYTKARLRRAVCNAKLERWEAAIQDYEMLIRETPRDGEVARALFEAQVQLKKQRGEDIKDMKFGSNLVVISSNERFSHFVTSPGMTVVLFCNKAKQKQVLQLMEQVCRRFPSVNFLKVEVEDHPYIAMSEAVSSIPAFKIYKNGSRVKEVPGNNPELLERSVKLYSN</sequence>
<dbReference type="InterPro" id="IPR044534">
    <property type="entry name" value="TTL1-4"/>
</dbReference>
<evidence type="ECO:0000313" key="4">
    <source>
        <dbReference type="Proteomes" id="UP000515121"/>
    </source>
</evidence>
<dbReference type="GO" id="GO:0005737">
    <property type="term" value="C:cytoplasm"/>
    <property type="evidence" value="ECO:0007669"/>
    <property type="project" value="TreeGrafter"/>
</dbReference>
<keyword evidence="1" id="KW-0802">TPR repeat</keyword>
<dbReference type="Pfam" id="PF13431">
    <property type="entry name" value="TPR_17"/>
    <property type="match status" value="1"/>
</dbReference>
<evidence type="ECO:0000256" key="2">
    <source>
        <dbReference type="SAM" id="MobiDB-lite"/>
    </source>
</evidence>
<keyword evidence="4" id="KW-1185">Reference proteome</keyword>
<evidence type="ECO:0000259" key="3">
    <source>
        <dbReference type="Pfam" id="PF00085"/>
    </source>
</evidence>
<feature type="compositionally biased region" description="Low complexity" evidence="2">
    <location>
        <begin position="119"/>
        <end position="128"/>
    </location>
</feature>
<dbReference type="InterPro" id="IPR013766">
    <property type="entry name" value="Thioredoxin_domain"/>
</dbReference>
<feature type="compositionally biased region" description="Basic and acidic residues" evidence="2">
    <location>
        <begin position="42"/>
        <end position="52"/>
    </location>
</feature>
<dbReference type="InterPro" id="IPR019734">
    <property type="entry name" value="TPR_rpt"/>
</dbReference>
<evidence type="ECO:0000256" key="1">
    <source>
        <dbReference type="PROSITE-ProRule" id="PRU00339"/>
    </source>
</evidence>
<feature type="domain" description="Thioredoxin" evidence="3">
    <location>
        <begin position="658"/>
        <end position="720"/>
    </location>
</feature>
<dbReference type="OrthoDB" id="2335338at2759"/>
<dbReference type="SUPFAM" id="SSF52833">
    <property type="entry name" value="Thioredoxin-like"/>
    <property type="match status" value="1"/>
</dbReference>
<dbReference type="PROSITE" id="PS50293">
    <property type="entry name" value="TPR_REGION"/>
    <property type="match status" value="1"/>
</dbReference>
<feature type="region of interest" description="Disordered" evidence="2">
    <location>
        <begin position="27"/>
        <end position="150"/>
    </location>
</feature>
<feature type="compositionally biased region" description="Basic and acidic residues" evidence="2">
    <location>
        <begin position="82"/>
        <end position="93"/>
    </location>
</feature>
<dbReference type="CDD" id="cd02947">
    <property type="entry name" value="TRX_family"/>
    <property type="match status" value="1"/>
</dbReference>
<accession>A0A6P6B5J3</accession>
<dbReference type="PANTHER" id="PTHR46050:SF18">
    <property type="entry name" value="TETRATRICOPEPTIDE REPEAT (TPR)-LIKE SUPERFAMILY PROTEIN"/>
    <property type="match status" value="1"/>
</dbReference>
<dbReference type="KEGG" id="dzi:111314951"/>
<proteinExistence type="predicted"/>
<protein>
    <submittedName>
        <fullName evidence="5">TPR repeat-containing thioredoxin TTL1-like</fullName>
    </submittedName>
</protein>
<dbReference type="PANTHER" id="PTHR46050">
    <property type="entry name" value="TPR REPEAT-CONTAINING THIOREDOXIN"/>
    <property type="match status" value="1"/>
</dbReference>
<dbReference type="Proteomes" id="UP000515121">
    <property type="component" value="Unplaced"/>
</dbReference>
<dbReference type="InterPro" id="IPR036249">
    <property type="entry name" value="Thioredoxin-like_sf"/>
</dbReference>
<dbReference type="Gene3D" id="1.25.40.10">
    <property type="entry name" value="Tetratricopeptide repeat domain"/>
    <property type="match status" value="1"/>
</dbReference>
<feature type="repeat" description="TPR" evidence="1">
    <location>
        <begin position="262"/>
        <end position="295"/>
    </location>
</feature>
<feature type="compositionally biased region" description="Basic and acidic residues" evidence="2">
    <location>
        <begin position="132"/>
        <end position="144"/>
    </location>
</feature>
<dbReference type="Pfam" id="PF00515">
    <property type="entry name" value="TPR_1"/>
    <property type="match status" value="2"/>
</dbReference>
<dbReference type="SUPFAM" id="SSF48452">
    <property type="entry name" value="TPR-like"/>
    <property type="match status" value="2"/>
</dbReference>
<dbReference type="RefSeq" id="XP_022772305.1">
    <property type="nucleotide sequence ID" value="XM_022916570.1"/>
</dbReference>
<dbReference type="PROSITE" id="PS50005">
    <property type="entry name" value="TPR"/>
    <property type="match status" value="1"/>
</dbReference>
<dbReference type="GeneID" id="111314951"/>
<dbReference type="GO" id="GO:0006950">
    <property type="term" value="P:response to stress"/>
    <property type="evidence" value="ECO:0007669"/>
    <property type="project" value="UniProtKB-ARBA"/>
</dbReference>
<dbReference type="Gene3D" id="3.40.30.10">
    <property type="entry name" value="Glutaredoxin"/>
    <property type="match status" value="1"/>
</dbReference>
<evidence type="ECO:0000313" key="5">
    <source>
        <dbReference type="RefSeq" id="XP_022772305.1"/>
    </source>
</evidence>
<dbReference type="Pfam" id="PF00085">
    <property type="entry name" value="Thioredoxin"/>
    <property type="match status" value="1"/>
</dbReference>
<gene>
    <name evidence="5" type="primary">LOC111314951</name>
</gene>
<dbReference type="SMART" id="SM00028">
    <property type="entry name" value="TPR"/>
    <property type="match status" value="7"/>
</dbReference>
<reference evidence="5" key="1">
    <citation type="submission" date="2025-08" db="UniProtKB">
        <authorList>
            <consortium name="RefSeq"/>
        </authorList>
    </citation>
    <scope>IDENTIFICATION</scope>
    <source>
        <tissue evidence="5">Fruit stalk</tissue>
    </source>
</reference>
<name>A0A6P6B5J3_DURZI</name>